<dbReference type="SUPFAM" id="SSF48371">
    <property type="entry name" value="ARM repeat"/>
    <property type="match status" value="1"/>
</dbReference>
<dbReference type="OrthoDB" id="27539at2759"/>
<name>A0A0A1UAI7_ENTIV</name>
<dbReference type="AlphaFoldDB" id="A0A0A1UAI7"/>
<evidence type="ECO:0000313" key="2">
    <source>
        <dbReference type="Proteomes" id="UP000014680"/>
    </source>
</evidence>
<protein>
    <submittedName>
        <fullName evidence="1">Uncharacterized protein</fullName>
    </submittedName>
</protein>
<dbReference type="GeneID" id="14888212"/>
<dbReference type="InterPro" id="IPR011989">
    <property type="entry name" value="ARM-like"/>
</dbReference>
<reference evidence="1 2" key="1">
    <citation type="submission" date="2012-10" db="EMBL/GenBank/DDBJ databases">
        <authorList>
            <person name="Zafar N."/>
            <person name="Inman J."/>
            <person name="Hall N."/>
            <person name="Lorenzi H."/>
            <person name="Caler E."/>
        </authorList>
    </citation>
    <scope>NUCLEOTIDE SEQUENCE [LARGE SCALE GENOMIC DNA]</scope>
    <source>
        <strain evidence="1 2">IP1</strain>
    </source>
</reference>
<evidence type="ECO:0000313" key="1">
    <source>
        <dbReference type="EMBL" id="ELP89198.1"/>
    </source>
</evidence>
<dbReference type="Gene3D" id="1.25.10.10">
    <property type="entry name" value="Leucine-rich Repeat Variant"/>
    <property type="match status" value="1"/>
</dbReference>
<dbReference type="InterPro" id="IPR016024">
    <property type="entry name" value="ARM-type_fold"/>
</dbReference>
<dbReference type="OMA" id="FLHDGIA"/>
<dbReference type="KEGG" id="eiv:EIN_486000"/>
<organism evidence="1 2">
    <name type="scientific">Entamoeba invadens IP1</name>
    <dbReference type="NCBI Taxonomy" id="370355"/>
    <lineage>
        <taxon>Eukaryota</taxon>
        <taxon>Amoebozoa</taxon>
        <taxon>Evosea</taxon>
        <taxon>Archamoebae</taxon>
        <taxon>Mastigamoebida</taxon>
        <taxon>Entamoebidae</taxon>
        <taxon>Entamoeba</taxon>
    </lineage>
</organism>
<proteinExistence type="predicted"/>
<keyword evidence="2" id="KW-1185">Reference proteome</keyword>
<accession>A0A0A1UAI7</accession>
<dbReference type="EMBL" id="KB206670">
    <property type="protein sequence ID" value="ELP89198.1"/>
    <property type="molecule type" value="Genomic_DNA"/>
</dbReference>
<gene>
    <name evidence="1" type="ORF">EIN_486000</name>
</gene>
<dbReference type="VEuPathDB" id="AmoebaDB:EIN_486000"/>
<sequence>MDTTLPSIKQYFITPLTPKEEGVMNKVNELLHGSSTDIARAYTFLHDGIARPAFVQLLLKVNPLLYTFTLQSKPIGDCTSIINSLLSFLYQMIQTAGDDYIKLLLLPATKISISFGFLLSDHTLVNTQLLGLQVLSLIPINHDFIELIPPLSFLAIGQHAELALRILKKVVTTKEAVTYFVETKCVGHLCIALHTQSTHDKEASLEIIVSLFRDCDDSLREKIATEINEESILEHGFFVFTQGTLKMKVFMLNIIAHMSYVSPCQMAIFESGIMPLVVKMLGESENRVVMSALVVIQYITESQVNCDEFEGIGVVPLLTNILKKFPDSVEQKVVINAMEALKNLSTNDTLMEEMVVFDTQKVIEDLGKKEGLVKRVKDNIDLVTVKIKSFSTLQFKGEEVSSQERATAHEFLGKVYNVYKYRTLYGDYDKEKTEERLSAIRELQKVFVDQYNETFDINKLSFDNVNELNVDIYLNVSESLDHCEETMDLPSMSTILLSKISQEDLTRFYSHRLDCAIKKNTENFVFKAEQKHLNLIDQFVDGLVEPMKEICSVSDTQTYFNVIEKVQTIVGGIQESIPADSSFEVFLDKYMEGMASNSLYKTYAIFINAQDRNTFEYPQKIAEIIKAYEKENKSVVDVMGEVYHHINKLHMYFDVLTVTHSWSKLSKAVEEGKDILKKGEQALQNILQKIELNYLGICLKKLGVGIEENVVKSQQVLLRYKGMQLVTMVLVETKLVFLVMLDKKFRMLEAFPVKDLELIGVMQSDKSNKAIFGCVGESFDIVFFNSNELFEWKHVFGDVIKGGLC</sequence>
<dbReference type="RefSeq" id="XP_004255969.1">
    <property type="nucleotide sequence ID" value="XM_004255921.1"/>
</dbReference>
<dbReference type="Proteomes" id="UP000014680">
    <property type="component" value="Unassembled WGS sequence"/>
</dbReference>